<keyword evidence="4" id="KW-1185">Reference proteome</keyword>
<dbReference type="Pfam" id="PF18758">
    <property type="entry name" value="KDZ"/>
    <property type="match status" value="1"/>
</dbReference>
<gene>
    <name evidence="3" type="ORF">CC1G_12745</name>
</gene>
<evidence type="ECO:0000259" key="2">
    <source>
        <dbReference type="Pfam" id="PF18802"/>
    </source>
</evidence>
<dbReference type="VEuPathDB" id="FungiDB:CC1G_12745"/>
<dbReference type="RefSeq" id="XP_001837640.2">
    <property type="nucleotide sequence ID" value="XM_001837588.2"/>
</dbReference>
<feature type="region of interest" description="Disordered" evidence="1">
    <location>
        <begin position="1"/>
        <end position="68"/>
    </location>
</feature>
<protein>
    <recommendedName>
        <fullName evidence="2">CxC1-like cysteine cluster associated with KDZ transposases domain-containing protein</fullName>
    </recommendedName>
</protein>
<feature type="domain" description="CxC1-like cysteine cluster associated with KDZ transposases" evidence="2">
    <location>
        <begin position="106"/>
        <end position="188"/>
    </location>
</feature>
<dbReference type="Pfam" id="PF18802">
    <property type="entry name" value="CxC1"/>
    <property type="match status" value="1"/>
</dbReference>
<dbReference type="AlphaFoldDB" id="A8NZB0"/>
<sequence>MLKKVETKTRRAYGTASHRLPMPVDISAPSGGYYQDRSRVRRAAVFSSPRRQPTLSPRKSRSPAKPREAKHIIQYRRWVDGVIPTMIPHYLRVLRESNQLRDTSQLEMMCECSPNSTRTRVLAVYQHGVEELHVCNCSPAVLLVQRGLFPSSPVRPAFAVDLRMLDFMHELYARSALNLSAWSATLETVLARQGFKVKGQDVIRRKMATAVKWYTYMVAQKDAVINSIVWDAARPIEGPLDIEEDYECEEHVGEAEGDDWVDEGDGIGGLMEPSRYLQERCPLCFNNQRNTRDCLSEVLLCLDANFTQKRRNPARGQDRSPPLTHPLSVFLTADEVSEAKAYVERLRPSEGAATATPAVGKEAPLAEDDTMEEGMKVPTSVLNGCLQSFTAADEKRTKASTRLFADTGLMALLCRHDRVLWLANMTSAGERQFYAIALLQKFFNNVPIDMTVGLLYDVACQLHRSCMKWGFLGDVANRIRWSVSVFHAYGHQWGCQVVYHPRKCLGFGLSDGEGCERFWAAIKILIPALRVSGYHQRLFAIDNQVSFLDKKSFASLGRWIERKWNQCRTRKRESLEVLARLKLSRAYLQQQWDTQVEMQTKPLAKVSEHAAKRAVQEILSLNKLRDGYKAELAKISRRIKRNDVDVAMDMEDLTNLSLALTTKLAETTETIAQRRKALGATAKHSLERLSKSDFLKHRLNAAALKERICAKLRARKFELERLDKASRSPGSTDNKLQAHIQAQVSRHEPSVVKLVKRYNDVVASMEDLIHQRRAPRNAVAPKSIPKERLFSLDIDDPIWDMRGLEDTGEGSPPAWLADDNVIKGIRAHLALQRCEEEESRLEAERAHLQIWCRSTWDGLNLSILSSNNPDLVFELRQRCETLLGLVTEWSELLVDIPGDDGLGWGPTDEDIADFSDRATQGLFVFQFGMPRSEGTSVGWNNDSLVEEEEEEEEWFGQDGDDLLEIIDDVYLGELYGDEEQVDAFEGLTISEDDVFNGASSSSILGSPRKRLRAIEDDI</sequence>
<dbReference type="eggNOG" id="ENOG502SIZ3">
    <property type="taxonomic scope" value="Eukaryota"/>
</dbReference>
<dbReference type="EMBL" id="AACS02000006">
    <property type="protein sequence ID" value="EAU84174.2"/>
    <property type="molecule type" value="Genomic_DNA"/>
</dbReference>
<dbReference type="InterPro" id="IPR040521">
    <property type="entry name" value="KDZ"/>
</dbReference>
<dbReference type="STRING" id="240176.A8NZB0"/>
<dbReference type="InParanoid" id="A8NZB0"/>
<dbReference type="GeneID" id="6014207"/>
<reference evidence="3 4" key="1">
    <citation type="journal article" date="2010" name="Proc. Natl. Acad. Sci. U.S.A.">
        <title>Insights into evolution of multicellular fungi from the assembled chromosomes of the mushroom Coprinopsis cinerea (Coprinus cinereus).</title>
        <authorList>
            <person name="Stajich J.E."/>
            <person name="Wilke S.K."/>
            <person name="Ahren D."/>
            <person name="Au C.H."/>
            <person name="Birren B.W."/>
            <person name="Borodovsky M."/>
            <person name="Burns C."/>
            <person name="Canback B."/>
            <person name="Casselton L.A."/>
            <person name="Cheng C.K."/>
            <person name="Deng J."/>
            <person name="Dietrich F.S."/>
            <person name="Fargo D.C."/>
            <person name="Farman M.L."/>
            <person name="Gathman A.C."/>
            <person name="Goldberg J."/>
            <person name="Guigo R."/>
            <person name="Hoegger P.J."/>
            <person name="Hooker J.B."/>
            <person name="Huggins A."/>
            <person name="James T.Y."/>
            <person name="Kamada T."/>
            <person name="Kilaru S."/>
            <person name="Kodira C."/>
            <person name="Kues U."/>
            <person name="Kupfer D."/>
            <person name="Kwan H.S."/>
            <person name="Lomsadze A."/>
            <person name="Li W."/>
            <person name="Lilly W.W."/>
            <person name="Ma L.J."/>
            <person name="Mackey A.J."/>
            <person name="Manning G."/>
            <person name="Martin F."/>
            <person name="Muraguchi H."/>
            <person name="Natvig D.O."/>
            <person name="Palmerini H."/>
            <person name="Ramesh M.A."/>
            <person name="Rehmeyer C.J."/>
            <person name="Roe B.A."/>
            <person name="Shenoy N."/>
            <person name="Stanke M."/>
            <person name="Ter-Hovhannisyan V."/>
            <person name="Tunlid A."/>
            <person name="Velagapudi R."/>
            <person name="Vision T.J."/>
            <person name="Zeng Q."/>
            <person name="Zolan M.E."/>
            <person name="Pukkila P.J."/>
        </authorList>
    </citation>
    <scope>NUCLEOTIDE SEQUENCE [LARGE SCALE GENOMIC DNA]</scope>
    <source>
        <strain evidence="4">Okayama-7 / 130 / ATCC MYA-4618 / FGSC 9003</strain>
    </source>
</reference>
<accession>A8NZB0</accession>
<dbReference type="HOGENOM" id="CLU_004552_10_1_1"/>
<organism evidence="3 4">
    <name type="scientific">Coprinopsis cinerea (strain Okayama-7 / 130 / ATCC MYA-4618 / FGSC 9003)</name>
    <name type="common">Inky cap fungus</name>
    <name type="synonym">Hormographiella aspergillata</name>
    <dbReference type="NCBI Taxonomy" id="240176"/>
    <lineage>
        <taxon>Eukaryota</taxon>
        <taxon>Fungi</taxon>
        <taxon>Dikarya</taxon>
        <taxon>Basidiomycota</taxon>
        <taxon>Agaricomycotina</taxon>
        <taxon>Agaricomycetes</taxon>
        <taxon>Agaricomycetidae</taxon>
        <taxon>Agaricales</taxon>
        <taxon>Agaricineae</taxon>
        <taxon>Psathyrellaceae</taxon>
        <taxon>Coprinopsis</taxon>
    </lineage>
</organism>
<proteinExistence type="predicted"/>
<dbReference type="PANTHER" id="PTHR33096">
    <property type="entry name" value="CXC2 DOMAIN-CONTAINING PROTEIN"/>
    <property type="match status" value="1"/>
</dbReference>
<dbReference type="InterPro" id="IPR041320">
    <property type="entry name" value="CxC1"/>
</dbReference>
<dbReference type="KEGG" id="cci:CC1G_12745"/>
<dbReference type="OrthoDB" id="3237105at2759"/>
<evidence type="ECO:0000313" key="4">
    <source>
        <dbReference type="Proteomes" id="UP000001861"/>
    </source>
</evidence>
<comment type="caution">
    <text evidence="3">The sequence shown here is derived from an EMBL/GenBank/DDBJ whole genome shotgun (WGS) entry which is preliminary data.</text>
</comment>
<evidence type="ECO:0000256" key="1">
    <source>
        <dbReference type="SAM" id="MobiDB-lite"/>
    </source>
</evidence>
<dbReference type="OMA" id="NAYICAR"/>
<dbReference type="PANTHER" id="PTHR33096:SF1">
    <property type="entry name" value="CXC1-LIKE CYSTEINE CLUSTER ASSOCIATED WITH KDZ TRANSPOSASES DOMAIN-CONTAINING PROTEIN"/>
    <property type="match status" value="1"/>
</dbReference>
<evidence type="ECO:0000313" key="3">
    <source>
        <dbReference type="EMBL" id="EAU84174.2"/>
    </source>
</evidence>
<dbReference type="Proteomes" id="UP000001861">
    <property type="component" value="Unassembled WGS sequence"/>
</dbReference>
<name>A8NZB0_COPC7</name>